<feature type="repeat" description="WD" evidence="7">
    <location>
        <begin position="193"/>
        <end position="225"/>
    </location>
</feature>
<keyword evidence="3 7" id="KW-0853">WD repeat</keyword>
<dbReference type="PANTHER" id="PTHR19855">
    <property type="entry name" value="WD40 REPEAT PROTEIN 12, 37"/>
    <property type="match status" value="1"/>
</dbReference>
<dbReference type="Gene3D" id="2.130.10.10">
    <property type="entry name" value="YVTN repeat-like/Quinoprotein amine dehydrogenase"/>
    <property type="match status" value="2"/>
</dbReference>
<feature type="repeat" description="WD" evidence="7">
    <location>
        <begin position="105"/>
        <end position="144"/>
    </location>
</feature>
<comment type="function">
    <text evidence="6">Required for maturation of ribosomal RNAs and formation of the large ribosomal subunit.</text>
</comment>
<dbReference type="InterPro" id="IPR015943">
    <property type="entry name" value="WD40/YVTN_repeat-like_dom_sf"/>
</dbReference>
<evidence type="ECO:0000256" key="7">
    <source>
        <dbReference type="PROSITE-ProRule" id="PRU00221"/>
    </source>
</evidence>
<dbReference type="RefSeq" id="XP_017772479.1">
    <property type="nucleotide sequence ID" value="XM_017916990.1"/>
</dbReference>
<keyword evidence="4" id="KW-0677">Repeat</keyword>
<dbReference type="PROSITE" id="PS50294">
    <property type="entry name" value="WD_REPEATS_REGION"/>
    <property type="match status" value="4"/>
</dbReference>
<evidence type="ECO:0000313" key="9">
    <source>
        <dbReference type="Proteomes" id="UP000695000"/>
    </source>
</evidence>
<comment type="similarity">
    <text evidence="6">Belongs to the WD repeat WDR12/YTM1 family.</text>
</comment>
<evidence type="ECO:0000256" key="6">
    <source>
        <dbReference type="HAMAP-Rule" id="MF_03029"/>
    </source>
</evidence>
<dbReference type="SUPFAM" id="SSF50978">
    <property type="entry name" value="WD40 repeat-like"/>
    <property type="match status" value="1"/>
</dbReference>
<sequence length="417" mass="47028">MNTENLSESQLQVKFITKQEIYAVPDVPFSVPVNINIKSLNKLLNELLKENNSNIIKSIDFDFIVLGELLRVSLVEHLEERNQSTEATIEIEYVERTQAPEPQDALLHDDWVSSIQVADKWILTGCYDNTINIWSIKGKHQAASNKHTNCVRSVSWLKKGDPTKGFVSVSHDLTAILWNWEVGTNDIQEHAILKGHERGIDTVSVSPDGTRLATGGWDTHLKIWNASLETDNDEPPSKKTKGTFVRTPLVTVKGHKETISGSMWSDDKTICTSSMDHTIKFWDAEMSSIKSEIVGQKAFLSLSWSPLNNMVLASSADRHIRLYDPRSIEGSICKSTYTSHTLWVPTVTWSQYSEHLFMSGSYDKNVKLWDTRSPKAPLFDLSGHDGKVLCVDWSNNQYLVSGGTDNNVNIFKNNNYN</sequence>
<reference evidence="10" key="1">
    <citation type="submission" date="2025-08" db="UniProtKB">
        <authorList>
            <consortium name="RefSeq"/>
        </authorList>
    </citation>
    <scope>IDENTIFICATION</scope>
    <source>
        <tissue evidence="10">Whole Larva</tissue>
    </source>
</reference>
<evidence type="ECO:0000313" key="10">
    <source>
        <dbReference type="RefSeq" id="XP_017772479.1"/>
    </source>
</evidence>
<dbReference type="InterPro" id="IPR036322">
    <property type="entry name" value="WD40_repeat_dom_sf"/>
</dbReference>
<dbReference type="PANTHER" id="PTHR19855:SF11">
    <property type="entry name" value="RIBOSOME BIOGENESIS PROTEIN WDR12"/>
    <property type="match status" value="1"/>
</dbReference>
<dbReference type="CDD" id="cd00200">
    <property type="entry name" value="WD40"/>
    <property type="match status" value="1"/>
</dbReference>
<feature type="domain" description="NLE" evidence="8">
    <location>
        <begin position="11"/>
        <end position="78"/>
    </location>
</feature>
<proteinExistence type="inferred from homology"/>
<dbReference type="InterPro" id="IPR012972">
    <property type="entry name" value="NLE"/>
</dbReference>
<keyword evidence="9" id="KW-1185">Reference proteome</keyword>
<dbReference type="PRINTS" id="PR00320">
    <property type="entry name" value="GPROTEINBRPT"/>
</dbReference>
<dbReference type="Proteomes" id="UP000695000">
    <property type="component" value="Unplaced"/>
</dbReference>
<dbReference type="InterPro" id="IPR020472">
    <property type="entry name" value="WD40_PAC1"/>
</dbReference>
<evidence type="ECO:0000256" key="5">
    <source>
        <dbReference type="ARBA" id="ARBA00023242"/>
    </source>
</evidence>
<evidence type="ECO:0000259" key="8">
    <source>
        <dbReference type="Pfam" id="PF08154"/>
    </source>
</evidence>
<evidence type="ECO:0000256" key="2">
    <source>
        <dbReference type="ARBA" id="ARBA00022552"/>
    </source>
</evidence>
<name>A0ABM1MD29_NICVS</name>
<dbReference type="Pfam" id="PF00400">
    <property type="entry name" value="WD40"/>
    <property type="match status" value="6"/>
</dbReference>
<dbReference type="HAMAP" id="MF_03029">
    <property type="entry name" value="WDR12"/>
    <property type="match status" value="1"/>
</dbReference>
<dbReference type="SMART" id="SM00320">
    <property type="entry name" value="WD40"/>
    <property type="match status" value="7"/>
</dbReference>
<accession>A0ABM1MD29</accession>
<feature type="repeat" description="WD" evidence="7">
    <location>
        <begin position="252"/>
        <end position="292"/>
    </location>
</feature>
<keyword evidence="2 6" id="KW-0698">rRNA processing</keyword>
<feature type="repeat" description="WD" evidence="7">
    <location>
        <begin position="337"/>
        <end position="373"/>
    </location>
</feature>
<evidence type="ECO:0000256" key="4">
    <source>
        <dbReference type="ARBA" id="ARBA00022737"/>
    </source>
</evidence>
<evidence type="ECO:0000256" key="1">
    <source>
        <dbReference type="ARBA" id="ARBA00022517"/>
    </source>
</evidence>
<evidence type="ECO:0000256" key="3">
    <source>
        <dbReference type="ARBA" id="ARBA00022574"/>
    </source>
</evidence>
<protein>
    <recommendedName>
        <fullName evidence="6">Ribosome biogenesis protein WDR12 homolog</fullName>
    </recommendedName>
</protein>
<comment type="subcellular location">
    <subcellularLocation>
        <location evidence="6">Nucleus</location>
        <location evidence="6">Nucleolus</location>
    </subcellularLocation>
    <subcellularLocation>
        <location evidence="6">Nucleus</location>
        <location evidence="6">Nucleoplasm</location>
    </subcellularLocation>
</comment>
<organism evidence="9 10">
    <name type="scientific">Nicrophorus vespilloides</name>
    <name type="common">Boreal carrion beetle</name>
    <dbReference type="NCBI Taxonomy" id="110193"/>
    <lineage>
        <taxon>Eukaryota</taxon>
        <taxon>Metazoa</taxon>
        <taxon>Ecdysozoa</taxon>
        <taxon>Arthropoda</taxon>
        <taxon>Hexapoda</taxon>
        <taxon>Insecta</taxon>
        <taxon>Pterygota</taxon>
        <taxon>Neoptera</taxon>
        <taxon>Endopterygota</taxon>
        <taxon>Coleoptera</taxon>
        <taxon>Polyphaga</taxon>
        <taxon>Staphyliniformia</taxon>
        <taxon>Silphidae</taxon>
        <taxon>Nicrophorinae</taxon>
        <taxon>Nicrophorus</taxon>
    </lineage>
</organism>
<gene>
    <name evidence="10" type="primary">LOC108559643</name>
</gene>
<dbReference type="PROSITE" id="PS50082">
    <property type="entry name" value="WD_REPEATS_2"/>
    <property type="match status" value="5"/>
</dbReference>
<keyword evidence="1 6" id="KW-0690">Ribosome biogenesis</keyword>
<keyword evidence="5 6" id="KW-0539">Nucleus</keyword>
<dbReference type="InterPro" id="IPR001680">
    <property type="entry name" value="WD40_rpt"/>
</dbReference>
<dbReference type="Pfam" id="PF08154">
    <property type="entry name" value="NLE"/>
    <property type="match status" value="1"/>
</dbReference>
<feature type="repeat" description="WD" evidence="7">
    <location>
        <begin position="381"/>
        <end position="417"/>
    </location>
</feature>
<dbReference type="InterPro" id="IPR028599">
    <property type="entry name" value="WDR12/Ytm1"/>
</dbReference>
<dbReference type="GeneID" id="108559643"/>